<proteinExistence type="inferred from homology"/>
<dbReference type="AlphaFoldDB" id="A0A6I8SE86"/>
<protein>
    <submittedName>
        <fullName evidence="3">Uncharacterized protein</fullName>
    </submittedName>
</protein>
<dbReference type="GeneTree" id="ENSGT00940000154524"/>
<dbReference type="PANTHER" id="PTHR31545">
    <property type="entry name" value="SEEDY PROTEIN A/C FAMILY MEMBER"/>
    <property type="match status" value="1"/>
</dbReference>
<sequence>LKHLKLEDSVIKDFFDKDFYKKIADKYLLAMVPIYFKRAHIKPRDYSRLNFFHVLYLAHDMEEDLNTAKLNILPWAFWKSWRTFTRVFLKARKSLWTCMNFRALVTRSECEELMSHCPTHWAWHLQASQHCHLSVLEPTFRVAEAPKFPSINRCTPTGFIQSRLDRYSGAKHNYMEVQGIQGHNYRGSRPCCCWGPRV</sequence>
<keyword evidence="2" id="KW-0131">Cell cycle</keyword>
<comment type="similarity">
    <text evidence="1">Belongs to the Speedy/Ringo family.</text>
</comment>
<dbReference type="InterPro" id="IPR020984">
    <property type="entry name" value="Speedy"/>
</dbReference>
<dbReference type="Ensembl" id="ENSXETT00000104971">
    <property type="protein sequence ID" value="ENSXETP00000095348"/>
    <property type="gene ID" value="ENSXETG00000039272"/>
</dbReference>
<reference evidence="3" key="1">
    <citation type="journal article" date="2010" name="Science">
        <title>The genome of the Western clawed frog Xenopus tropicalis.</title>
        <authorList>
            <person name="Hellsten U."/>
            <person name="Harland R.M."/>
            <person name="Gilchrist M.J."/>
            <person name="Hendrix D."/>
            <person name="Jurka J."/>
            <person name="Kapitonov V."/>
            <person name="Ovcharenko I."/>
            <person name="Putnam N.H."/>
            <person name="Shu S."/>
            <person name="Taher L."/>
            <person name="Blitz I.L."/>
            <person name="Blumberg B."/>
            <person name="Dichmann D.S."/>
            <person name="Dubchak I."/>
            <person name="Amaya E."/>
            <person name="Detter J.C."/>
            <person name="Fletcher R."/>
            <person name="Gerhard D.S."/>
            <person name="Goodstein D."/>
            <person name="Graves T."/>
            <person name="Grigoriev I.V."/>
            <person name="Grimwood J."/>
            <person name="Kawashima T."/>
            <person name="Lindquist E."/>
            <person name="Lucas S.M."/>
            <person name="Mead P.E."/>
            <person name="Mitros T."/>
            <person name="Ogino H."/>
            <person name="Ohta Y."/>
            <person name="Poliakov A.V."/>
            <person name="Pollet N."/>
            <person name="Robert J."/>
            <person name="Salamov A."/>
            <person name="Sater A.K."/>
            <person name="Schmutz J."/>
            <person name="Terry A."/>
            <person name="Vize P.D."/>
            <person name="Warren W.C."/>
            <person name="Wells D."/>
            <person name="Wills A."/>
            <person name="Wilson R.K."/>
            <person name="Zimmerman L.B."/>
            <person name="Zorn A.M."/>
            <person name="Grainger R."/>
            <person name="Grammer T."/>
            <person name="Khokha M.K."/>
            <person name="Richardson P.M."/>
            <person name="Rokhsar D.S."/>
        </authorList>
    </citation>
    <scope>NUCLEOTIDE SEQUENCE [LARGE SCALE GENOMIC DNA]</scope>
    <source>
        <strain evidence="3">Nigerian</strain>
    </source>
</reference>
<evidence type="ECO:0000256" key="1">
    <source>
        <dbReference type="ARBA" id="ARBA00010932"/>
    </source>
</evidence>
<evidence type="ECO:0000313" key="3">
    <source>
        <dbReference type="Ensembl" id="ENSXETP00000095348"/>
    </source>
</evidence>
<accession>A0A6I8SE86</accession>
<dbReference type="Pfam" id="PF11357">
    <property type="entry name" value="Spy1"/>
    <property type="match status" value="1"/>
</dbReference>
<name>A0A6I8SE86_XENTR</name>
<organism evidence="3">
    <name type="scientific">Xenopus tropicalis</name>
    <name type="common">Western clawed frog</name>
    <name type="synonym">Silurana tropicalis</name>
    <dbReference type="NCBI Taxonomy" id="8364"/>
    <lineage>
        <taxon>Eukaryota</taxon>
        <taxon>Metazoa</taxon>
        <taxon>Chordata</taxon>
        <taxon>Craniata</taxon>
        <taxon>Vertebrata</taxon>
        <taxon>Euteleostomi</taxon>
        <taxon>Amphibia</taxon>
        <taxon>Batrachia</taxon>
        <taxon>Anura</taxon>
        <taxon>Pipoidea</taxon>
        <taxon>Pipidae</taxon>
        <taxon>Xenopodinae</taxon>
        <taxon>Xenopus</taxon>
        <taxon>Silurana</taxon>
    </lineage>
</organism>
<reference evidence="3" key="2">
    <citation type="submission" date="2020-05" db="UniProtKB">
        <authorList>
            <consortium name="Ensembl"/>
        </authorList>
    </citation>
    <scope>IDENTIFICATION</scope>
</reference>
<dbReference type="InterPro" id="IPR052316">
    <property type="entry name" value="Speedy-Ringo_regulator"/>
</dbReference>
<evidence type="ECO:0000256" key="2">
    <source>
        <dbReference type="ARBA" id="ARBA00023306"/>
    </source>
</evidence>
<dbReference type="InParanoid" id="A0A6I8SE86"/>
<dbReference type="PANTHER" id="PTHR31545:SF2">
    <property type="entry name" value="SPEEDY PROTEIN C"/>
    <property type="match status" value="1"/>
</dbReference>
<dbReference type="GO" id="GO:0019901">
    <property type="term" value="F:protein kinase binding"/>
    <property type="evidence" value="ECO:0007669"/>
    <property type="project" value="InterPro"/>
</dbReference>